<evidence type="ECO:0000313" key="1">
    <source>
        <dbReference type="EMBL" id="JAH72887.1"/>
    </source>
</evidence>
<sequence>MCGNTAQNKAHTSEPVRLSQCEHQGKCWSFTGPLQTLNW</sequence>
<name>A0A0E9V4C4_ANGAN</name>
<dbReference type="EMBL" id="GBXM01035690">
    <property type="protein sequence ID" value="JAH72887.1"/>
    <property type="molecule type" value="Transcribed_RNA"/>
</dbReference>
<dbReference type="AlphaFoldDB" id="A0A0E9V4C4"/>
<organism evidence="1">
    <name type="scientific">Anguilla anguilla</name>
    <name type="common">European freshwater eel</name>
    <name type="synonym">Muraena anguilla</name>
    <dbReference type="NCBI Taxonomy" id="7936"/>
    <lineage>
        <taxon>Eukaryota</taxon>
        <taxon>Metazoa</taxon>
        <taxon>Chordata</taxon>
        <taxon>Craniata</taxon>
        <taxon>Vertebrata</taxon>
        <taxon>Euteleostomi</taxon>
        <taxon>Actinopterygii</taxon>
        <taxon>Neopterygii</taxon>
        <taxon>Teleostei</taxon>
        <taxon>Anguilliformes</taxon>
        <taxon>Anguillidae</taxon>
        <taxon>Anguilla</taxon>
    </lineage>
</organism>
<protein>
    <submittedName>
        <fullName evidence="1">Uncharacterized protein</fullName>
    </submittedName>
</protein>
<reference evidence="1" key="2">
    <citation type="journal article" date="2015" name="Fish Shellfish Immunol.">
        <title>Early steps in the European eel (Anguilla anguilla)-Vibrio vulnificus interaction in the gills: Role of the RtxA13 toxin.</title>
        <authorList>
            <person name="Callol A."/>
            <person name="Pajuelo D."/>
            <person name="Ebbesson L."/>
            <person name="Teles M."/>
            <person name="MacKenzie S."/>
            <person name="Amaro C."/>
        </authorList>
    </citation>
    <scope>NUCLEOTIDE SEQUENCE</scope>
</reference>
<proteinExistence type="predicted"/>
<reference evidence="1" key="1">
    <citation type="submission" date="2014-11" db="EMBL/GenBank/DDBJ databases">
        <authorList>
            <person name="Amaro Gonzalez C."/>
        </authorList>
    </citation>
    <scope>NUCLEOTIDE SEQUENCE</scope>
</reference>
<accession>A0A0E9V4C4</accession>